<dbReference type="EMBL" id="GBRH01247195">
    <property type="protein sequence ID" value="JAD50700.1"/>
    <property type="molecule type" value="Transcribed_RNA"/>
</dbReference>
<name>A0A0A9AP55_ARUDO</name>
<evidence type="ECO:0000313" key="1">
    <source>
        <dbReference type="EMBL" id="JAD50700.1"/>
    </source>
</evidence>
<reference evidence="1" key="2">
    <citation type="journal article" date="2015" name="Data Brief">
        <title>Shoot transcriptome of the giant reed, Arundo donax.</title>
        <authorList>
            <person name="Barrero R.A."/>
            <person name="Guerrero F.D."/>
            <person name="Moolhuijzen P."/>
            <person name="Goolsby J.A."/>
            <person name="Tidwell J."/>
            <person name="Bellgard S.E."/>
            <person name="Bellgard M.I."/>
        </authorList>
    </citation>
    <scope>NUCLEOTIDE SEQUENCE</scope>
    <source>
        <tissue evidence="1">Shoot tissue taken approximately 20 cm above the soil surface</tissue>
    </source>
</reference>
<organism evidence="1">
    <name type="scientific">Arundo donax</name>
    <name type="common">Giant reed</name>
    <name type="synonym">Donax arundinaceus</name>
    <dbReference type="NCBI Taxonomy" id="35708"/>
    <lineage>
        <taxon>Eukaryota</taxon>
        <taxon>Viridiplantae</taxon>
        <taxon>Streptophyta</taxon>
        <taxon>Embryophyta</taxon>
        <taxon>Tracheophyta</taxon>
        <taxon>Spermatophyta</taxon>
        <taxon>Magnoliopsida</taxon>
        <taxon>Liliopsida</taxon>
        <taxon>Poales</taxon>
        <taxon>Poaceae</taxon>
        <taxon>PACMAD clade</taxon>
        <taxon>Arundinoideae</taxon>
        <taxon>Arundineae</taxon>
        <taxon>Arundo</taxon>
    </lineage>
</organism>
<protein>
    <submittedName>
        <fullName evidence="1">Uncharacterized protein</fullName>
    </submittedName>
</protein>
<proteinExistence type="predicted"/>
<dbReference type="AlphaFoldDB" id="A0A0A9AP55"/>
<sequence length="68" mass="7999">MTWIGMEWFDESTAYYLSNSRIHFTNLRLEAIVPTQIMQHKMHILKIEHILVLDLEGASAYTYHVSCT</sequence>
<reference evidence="1" key="1">
    <citation type="submission" date="2014-09" db="EMBL/GenBank/DDBJ databases">
        <authorList>
            <person name="Magalhaes I.L.F."/>
            <person name="Oliveira U."/>
            <person name="Santos F.R."/>
            <person name="Vidigal T.H.D.A."/>
            <person name="Brescovit A.D."/>
            <person name="Santos A.J."/>
        </authorList>
    </citation>
    <scope>NUCLEOTIDE SEQUENCE</scope>
    <source>
        <tissue evidence="1">Shoot tissue taken approximately 20 cm above the soil surface</tissue>
    </source>
</reference>
<accession>A0A0A9AP55</accession>